<protein>
    <submittedName>
        <fullName evidence="2">Formylmethanofuran dehydrogenase</fullName>
    </submittedName>
</protein>
<dbReference type="PIRSF" id="PIRSF006453">
    <property type="entry name" value="FwdA"/>
    <property type="match status" value="1"/>
</dbReference>
<accession>A0A0F7JVB6</accession>
<name>A0A0F7JVB6_9GAMM</name>
<evidence type="ECO:0000313" key="3">
    <source>
        <dbReference type="Proteomes" id="UP000034410"/>
    </source>
</evidence>
<dbReference type="KEGG" id="seds:AAY24_01715"/>
<dbReference type="InterPro" id="IPR013108">
    <property type="entry name" value="Amidohydro_3"/>
</dbReference>
<evidence type="ECO:0000259" key="1">
    <source>
        <dbReference type="Pfam" id="PF07969"/>
    </source>
</evidence>
<dbReference type="GO" id="GO:0016810">
    <property type="term" value="F:hydrolase activity, acting on carbon-nitrogen (but not peptide) bonds"/>
    <property type="evidence" value="ECO:0007669"/>
    <property type="project" value="InterPro"/>
</dbReference>
<dbReference type="PATRIC" id="fig|1543721.4.peg.364"/>
<dbReference type="InterPro" id="IPR012027">
    <property type="entry name" value="Formylmethanofuran_DH_asu"/>
</dbReference>
<dbReference type="PANTHER" id="PTHR11647:SF1">
    <property type="entry name" value="COLLAPSIN RESPONSE MEDIATOR PROTEIN"/>
    <property type="match status" value="1"/>
</dbReference>
<dbReference type="Proteomes" id="UP000034410">
    <property type="component" value="Chromosome"/>
</dbReference>
<dbReference type="InterPro" id="IPR050378">
    <property type="entry name" value="Metallo-dep_Hydrolases_sf"/>
</dbReference>
<dbReference type="AlphaFoldDB" id="A0A0F7JVB6"/>
<reference evidence="2 3" key="1">
    <citation type="journal article" date="2015" name="Genome Announc.">
        <title>Complete Genome Sequence of Sedimenticola thiotaurini Strain SIP-G1, a Polyphosphate- and Polyhydroxyalkanoate-Accumulating Sulfur-Oxidizing Gammaproteobacterium Isolated from Salt Marsh Sediments.</title>
        <authorList>
            <person name="Flood B.E."/>
            <person name="Jones D.S."/>
            <person name="Bailey J.V."/>
        </authorList>
    </citation>
    <scope>NUCLEOTIDE SEQUENCE [LARGE SCALE GENOMIC DNA]</scope>
    <source>
        <strain evidence="2 3">SIP-G1</strain>
    </source>
</reference>
<dbReference type="SUPFAM" id="SSF51338">
    <property type="entry name" value="Composite domain of metallo-dependent hydrolases"/>
    <property type="match status" value="2"/>
</dbReference>
<dbReference type="Pfam" id="PF07969">
    <property type="entry name" value="Amidohydro_3"/>
    <property type="match status" value="1"/>
</dbReference>
<feature type="domain" description="Amidohydrolase 3" evidence="1">
    <location>
        <begin position="43"/>
        <end position="483"/>
    </location>
</feature>
<dbReference type="RefSeq" id="WP_046858208.1">
    <property type="nucleotide sequence ID" value="NZ_CP011412.1"/>
</dbReference>
<proteinExistence type="predicted"/>
<keyword evidence="3" id="KW-1185">Reference proteome</keyword>
<evidence type="ECO:0000313" key="2">
    <source>
        <dbReference type="EMBL" id="AKH19269.1"/>
    </source>
</evidence>
<dbReference type="InterPro" id="IPR011059">
    <property type="entry name" value="Metal-dep_hydrolase_composite"/>
</dbReference>
<gene>
    <name evidence="2" type="ORF">AAY24_01715</name>
</gene>
<dbReference type="OrthoDB" id="9807210at2"/>
<dbReference type="PANTHER" id="PTHR11647">
    <property type="entry name" value="HYDRANTOINASE/DIHYDROPYRIMIDINASE FAMILY MEMBER"/>
    <property type="match status" value="1"/>
</dbReference>
<sequence length="544" mass="59896">MLIRLKGAQIYDPVNELNGAPGDVWVRDGYICAAPENPAEADRTIDLEGRILMAGAIDIHSHIAGGNVNNARLLLPEQHLAEQARRPRFPFSGAKWSGSDTGYRYAEMGFTTVVEPAVLPINAHQAHAELADIPIIDTAGLAIVGNDDFLLRMLRDGAEQARINDYIAWTLHATQCLGVKVINAGGATAFKFNERQLNLDDEVPMYGMTSRAILNAVQRAVVQLGIAHPVHVHCNNLGIPGNVNTALDTIKAADGLPMHLAHVQFYGYGDEGDSGFSSGARALADAVMANPNITVDIGQVLFGQTVTISGDIMRQFDARHIANPKKWVVWEGEDGGGGIVPFRYRAKNYVNALQWAIGLELFLLIDDPWRVFFTTDHPNGAPFTAYPELFKLLMDRQYRNQWLESINAKSADISLLRHLEREYDLNEIAIMTRAAPAKLLGLKDRGHLSVGAIADIAVYRPQEDKAAMFGNAELVLKNGVPVVENGRVIQVIQGKTHAVAPEFDRGIESAISTYFDRYHLMKMDNYKLDPQHLLETVGSELVFH</sequence>
<organism evidence="2 3">
    <name type="scientific">Sedimenticola thiotaurini</name>
    <dbReference type="NCBI Taxonomy" id="1543721"/>
    <lineage>
        <taxon>Bacteria</taxon>
        <taxon>Pseudomonadati</taxon>
        <taxon>Pseudomonadota</taxon>
        <taxon>Gammaproteobacteria</taxon>
        <taxon>Chromatiales</taxon>
        <taxon>Sedimenticolaceae</taxon>
        <taxon>Sedimenticola</taxon>
    </lineage>
</organism>
<dbReference type="SUPFAM" id="SSF51556">
    <property type="entry name" value="Metallo-dependent hydrolases"/>
    <property type="match status" value="1"/>
</dbReference>
<dbReference type="Gene3D" id="2.30.40.10">
    <property type="entry name" value="Urease, subunit C, domain 1"/>
    <property type="match status" value="1"/>
</dbReference>
<dbReference type="InterPro" id="IPR032466">
    <property type="entry name" value="Metal_Hydrolase"/>
</dbReference>
<dbReference type="EMBL" id="CP011412">
    <property type="protein sequence ID" value="AKH19269.1"/>
    <property type="molecule type" value="Genomic_DNA"/>
</dbReference>
<dbReference type="NCBIfam" id="TIGR03121">
    <property type="entry name" value="one_C_dehyd_A"/>
    <property type="match status" value="1"/>
</dbReference>